<evidence type="ECO:0000313" key="1">
    <source>
        <dbReference type="EMBL" id="PZG25403.1"/>
    </source>
</evidence>
<dbReference type="InterPro" id="IPR036388">
    <property type="entry name" value="WH-like_DNA-bd_sf"/>
</dbReference>
<gene>
    <name evidence="1" type="ORF">C1I98_34680</name>
</gene>
<evidence type="ECO:0000313" key="2">
    <source>
        <dbReference type="Proteomes" id="UP000248544"/>
    </source>
</evidence>
<organism evidence="1 2">
    <name type="scientific">Spongiactinospora gelatinilytica</name>
    <dbReference type="NCBI Taxonomy" id="2666298"/>
    <lineage>
        <taxon>Bacteria</taxon>
        <taxon>Bacillati</taxon>
        <taxon>Actinomycetota</taxon>
        <taxon>Actinomycetes</taxon>
        <taxon>Streptosporangiales</taxon>
        <taxon>Streptosporangiaceae</taxon>
        <taxon>Spongiactinospora</taxon>
    </lineage>
</organism>
<proteinExistence type="predicted"/>
<dbReference type="AlphaFoldDB" id="A0A2W2ESF2"/>
<accession>A0A2W2ESF2</accession>
<protein>
    <submittedName>
        <fullName evidence="1">ArsR family transcriptional regulator</fullName>
    </submittedName>
</protein>
<name>A0A2W2ESF2_9ACTN</name>
<dbReference type="SUPFAM" id="SSF46785">
    <property type="entry name" value="Winged helix' DNA-binding domain"/>
    <property type="match status" value="1"/>
</dbReference>
<sequence>MWSELRIDSTPHVTVAVSPQVTALAILADAISGRRRGLPDRWREHVQEAVSPEGWEAALPIGAPGHSVAPDSIVPLTPLGEVPVARHVAWLRDAKPDDLQEDLGRTFGTEPVPRHWRRVADQPRRWLQGYATAVDEVWSAVEPLWRRARPAIEREVERVGAAVVRGAHDVLFGSLSERIVYSDGTLRVSDLEPGRYELGGRRLVLVPTLAGRDSIVVNYEHPELVWIGYPLPGVDAVWRQAGGDRSADELSAVLGEMRAGLLAVLHTPTTMSRLAEQAGTVPSAITYHCERLASAGLIDRERKGREVWVTRTRRGDDLLELFDI</sequence>
<dbReference type="EMBL" id="POUA01000461">
    <property type="protein sequence ID" value="PZG25403.1"/>
    <property type="molecule type" value="Genomic_DNA"/>
</dbReference>
<dbReference type="InterPro" id="IPR011991">
    <property type="entry name" value="ArsR-like_HTH"/>
</dbReference>
<reference evidence="1 2" key="1">
    <citation type="submission" date="2018-01" db="EMBL/GenBank/DDBJ databases">
        <title>Draft genome sequence of Sphaerisporangium sp. 7K107.</title>
        <authorList>
            <person name="Sahin N."/>
            <person name="Saygin H."/>
            <person name="Ay H."/>
        </authorList>
    </citation>
    <scope>NUCLEOTIDE SEQUENCE [LARGE SCALE GENOMIC DNA]</scope>
    <source>
        <strain evidence="1 2">7K107</strain>
    </source>
</reference>
<comment type="caution">
    <text evidence="1">The sequence shown here is derived from an EMBL/GenBank/DDBJ whole genome shotgun (WGS) entry which is preliminary data.</text>
</comment>
<dbReference type="Proteomes" id="UP000248544">
    <property type="component" value="Unassembled WGS sequence"/>
</dbReference>
<keyword evidence="2" id="KW-1185">Reference proteome</keyword>
<dbReference type="CDD" id="cd00090">
    <property type="entry name" value="HTH_ARSR"/>
    <property type="match status" value="1"/>
</dbReference>
<dbReference type="InterPro" id="IPR036390">
    <property type="entry name" value="WH_DNA-bd_sf"/>
</dbReference>
<dbReference type="Gene3D" id="1.10.10.10">
    <property type="entry name" value="Winged helix-like DNA-binding domain superfamily/Winged helix DNA-binding domain"/>
    <property type="match status" value="1"/>
</dbReference>